<dbReference type="EMBL" id="WNWS01000103">
    <property type="protein sequence ID" value="KAE9980464.1"/>
    <property type="molecule type" value="Genomic_DNA"/>
</dbReference>
<protein>
    <submittedName>
        <fullName evidence="1">Uncharacterized protein</fullName>
    </submittedName>
</protein>
<sequence>MYNTMNTLSSLAGGTLSNREGFGDCQTSKRRKLRDPYRDADEEASFEISDPFTDISLYALPDSLVYAPSTGCYPQQTLIACPSASDSSTAVPYTASDQLGLSTPVVDWLHLLGLNSFDAVLPDRASRIIPIALPNPYSDNAHNRISSIETIVTYAPENGEVNGYVKFKMFKPGSIHEPPPTRIPLRFQSAQETHLRRDDEEEQTTATATGRVSLIGGKARVVKIPRNFGLGCNLRPYERKIFRFYIDAFCSGRTILPKSNSWKVDLGPMLPTSEIVRNALLALASTYLLGYTPDENLRILANRYYHLAVVGLTKRLQDAEQWEIGKGDDIVATFSLLNLHDAVTWEYRRGLDEVPRWLEGARTAAKFLDVTDPGYRYYKPGNVQTSSARTGNMVNIARVAIFALPFTPLDVANTSNKKFGWLLHGTSASVHRIHGTAGYSPKLLHIWAQITHLAAKFSTDPDHHVIPSLAEVIFNRLERLSQWSDLSKGHSSTKDLLEACVLDADGLITEPVYLRRGK</sequence>
<dbReference type="InterPro" id="IPR021858">
    <property type="entry name" value="Fun_TF"/>
</dbReference>
<proteinExistence type="predicted"/>
<evidence type="ECO:0000313" key="2">
    <source>
        <dbReference type="Proteomes" id="UP000447873"/>
    </source>
</evidence>
<dbReference type="Pfam" id="PF11951">
    <property type="entry name" value="Fungal_trans_2"/>
    <property type="match status" value="1"/>
</dbReference>
<comment type="caution">
    <text evidence="1">The sequence shown here is derived from an EMBL/GenBank/DDBJ whole genome shotgun (WGS) entry which is preliminary data.</text>
</comment>
<evidence type="ECO:0000313" key="1">
    <source>
        <dbReference type="EMBL" id="KAE9980464.1"/>
    </source>
</evidence>
<organism evidence="1 2">
    <name type="scientific">Venturia inaequalis</name>
    <name type="common">Apple scab fungus</name>
    <dbReference type="NCBI Taxonomy" id="5025"/>
    <lineage>
        <taxon>Eukaryota</taxon>
        <taxon>Fungi</taxon>
        <taxon>Dikarya</taxon>
        <taxon>Ascomycota</taxon>
        <taxon>Pezizomycotina</taxon>
        <taxon>Dothideomycetes</taxon>
        <taxon>Pleosporomycetidae</taxon>
        <taxon>Venturiales</taxon>
        <taxon>Venturiaceae</taxon>
        <taxon>Venturia</taxon>
    </lineage>
</organism>
<dbReference type="Proteomes" id="UP000447873">
    <property type="component" value="Unassembled WGS sequence"/>
</dbReference>
<gene>
    <name evidence="1" type="ORF">EG328_000283</name>
</gene>
<name>A0A8H3V502_VENIN</name>
<accession>A0A8H3V502</accession>
<dbReference type="AlphaFoldDB" id="A0A8H3V502"/>
<reference evidence="1 2" key="1">
    <citation type="submission" date="2018-12" db="EMBL/GenBank/DDBJ databases">
        <title>Venturia inaequalis Genome Resource.</title>
        <authorList>
            <person name="Lichtner F.J."/>
        </authorList>
    </citation>
    <scope>NUCLEOTIDE SEQUENCE [LARGE SCALE GENOMIC DNA]</scope>
    <source>
        <strain evidence="1 2">120213</strain>
    </source>
</reference>